<dbReference type="GO" id="GO:0009055">
    <property type="term" value="F:electron transfer activity"/>
    <property type="evidence" value="ECO:0007669"/>
    <property type="project" value="InterPro"/>
</dbReference>
<evidence type="ECO:0000313" key="3">
    <source>
        <dbReference type="EMBL" id="KAI7729203.1"/>
    </source>
</evidence>
<evidence type="ECO:0000259" key="2">
    <source>
        <dbReference type="PROSITE" id="PS51002"/>
    </source>
</evidence>
<dbReference type="InterPro" id="IPR027387">
    <property type="entry name" value="Cytb/b6-like_sf"/>
</dbReference>
<dbReference type="PROSITE" id="PS51002">
    <property type="entry name" value="CYTB_NTER"/>
    <property type="match status" value="1"/>
</dbReference>
<keyword evidence="1" id="KW-1133">Transmembrane helix</keyword>
<comment type="caution">
    <text evidence="3">The sequence shown here is derived from an EMBL/GenBank/DDBJ whole genome shotgun (WGS) entry which is preliminary data.</text>
</comment>
<dbReference type="InterPro" id="IPR016174">
    <property type="entry name" value="Di-haem_cyt_TM"/>
</dbReference>
<evidence type="ECO:0000313" key="4">
    <source>
        <dbReference type="Proteomes" id="UP001206925"/>
    </source>
</evidence>
<feature type="transmembrane region" description="Helical" evidence="1">
    <location>
        <begin position="103"/>
        <end position="125"/>
    </location>
</feature>
<dbReference type="PANTHER" id="PTHR19271">
    <property type="entry name" value="CYTOCHROME B"/>
    <property type="match status" value="1"/>
</dbReference>
<dbReference type="EMBL" id="JAMZMK010011047">
    <property type="protein sequence ID" value="KAI7729203.1"/>
    <property type="molecule type" value="Genomic_DNA"/>
</dbReference>
<sequence length="128" mass="14424">MQAIVDDITINFGWLINLIIIGKYDGPNDDLHVLRIGFKKPHALTWVIGVVLAKLNTSFGVTNYSLPWDQIGYCVVKSLTGIPLVESLCISASVEQSTLTRFYSLHTFVLPLLSVVFMLMHFLMIRKQ</sequence>
<dbReference type="Gene3D" id="1.20.810.10">
    <property type="entry name" value="Cytochrome Bc1 Complex, Chain C"/>
    <property type="match status" value="1"/>
</dbReference>
<dbReference type="GO" id="GO:0016020">
    <property type="term" value="C:membrane"/>
    <property type="evidence" value="ECO:0007669"/>
    <property type="project" value="InterPro"/>
</dbReference>
<name>A0AAD5BVG3_AMBAR</name>
<reference evidence="3" key="1">
    <citation type="submission" date="2022-06" db="EMBL/GenBank/DDBJ databases">
        <title>Uncovering the hologenomic basis of an extraordinary plant invasion.</title>
        <authorList>
            <person name="Bieker V.C."/>
            <person name="Martin M.D."/>
            <person name="Gilbert T."/>
            <person name="Hodgins K."/>
            <person name="Battlay P."/>
            <person name="Petersen B."/>
            <person name="Wilson J."/>
        </authorList>
    </citation>
    <scope>NUCLEOTIDE SEQUENCE</scope>
    <source>
        <strain evidence="3">AA19_3_7</strain>
        <tissue evidence="3">Leaf</tissue>
    </source>
</reference>
<dbReference type="GO" id="GO:0022904">
    <property type="term" value="P:respiratory electron transport chain"/>
    <property type="evidence" value="ECO:0007669"/>
    <property type="project" value="InterPro"/>
</dbReference>
<feature type="non-terminal residue" evidence="3">
    <location>
        <position position="1"/>
    </location>
</feature>
<proteinExistence type="predicted"/>
<organism evidence="3 4">
    <name type="scientific">Ambrosia artemisiifolia</name>
    <name type="common">Common ragweed</name>
    <dbReference type="NCBI Taxonomy" id="4212"/>
    <lineage>
        <taxon>Eukaryota</taxon>
        <taxon>Viridiplantae</taxon>
        <taxon>Streptophyta</taxon>
        <taxon>Embryophyta</taxon>
        <taxon>Tracheophyta</taxon>
        <taxon>Spermatophyta</taxon>
        <taxon>Magnoliopsida</taxon>
        <taxon>eudicotyledons</taxon>
        <taxon>Gunneridae</taxon>
        <taxon>Pentapetalae</taxon>
        <taxon>asterids</taxon>
        <taxon>campanulids</taxon>
        <taxon>Asterales</taxon>
        <taxon>Asteraceae</taxon>
        <taxon>Asteroideae</taxon>
        <taxon>Heliantheae alliance</taxon>
        <taxon>Heliantheae</taxon>
        <taxon>Ambrosia</taxon>
    </lineage>
</organism>
<dbReference type="Pfam" id="PF00033">
    <property type="entry name" value="Cytochrome_B"/>
    <property type="match status" value="1"/>
</dbReference>
<keyword evidence="4" id="KW-1185">Reference proteome</keyword>
<dbReference type="PANTHER" id="PTHR19271:SF16">
    <property type="entry name" value="CYTOCHROME B"/>
    <property type="match status" value="1"/>
</dbReference>
<dbReference type="SUPFAM" id="SSF81342">
    <property type="entry name" value="Transmembrane di-heme cytochromes"/>
    <property type="match status" value="1"/>
</dbReference>
<accession>A0AAD5BVG3</accession>
<gene>
    <name evidence="3" type="ORF">M8C21_025877</name>
</gene>
<dbReference type="Proteomes" id="UP001206925">
    <property type="component" value="Unassembled WGS sequence"/>
</dbReference>
<dbReference type="InterPro" id="IPR005797">
    <property type="entry name" value="Cyt_b/b6_N"/>
</dbReference>
<evidence type="ECO:0000256" key="1">
    <source>
        <dbReference type="SAM" id="Phobius"/>
    </source>
</evidence>
<keyword evidence="1" id="KW-0472">Membrane</keyword>
<dbReference type="GO" id="GO:0016491">
    <property type="term" value="F:oxidoreductase activity"/>
    <property type="evidence" value="ECO:0007669"/>
    <property type="project" value="InterPro"/>
</dbReference>
<protein>
    <recommendedName>
        <fullName evidence="2">Cytochrome b/b6 N-terminal region profile domain-containing protein</fullName>
    </recommendedName>
</protein>
<feature type="domain" description="Cytochrome b/b6 N-terminal region profile" evidence="2">
    <location>
        <begin position="1"/>
        <end position="128"/>
    </location>
</feature>
<dbReference type="AlphaFoldDB" id="A0AAD5BVG3"/>
<keyword evidence="1" id="KW-0812">Transmembrane</keyword>